<dbReference type="InterPro" id="IPR001647">
    <property type="entry name" value="HTH_TetR"/>
</dbReference>
<gene>
    <name evidence="4" type="ORF">SAMN06265348_10675</name>
</gene>
<protein>
    <submittedName>
        <fullName evidence="4">Transcriptional regulator, TetR family</fullName>
    </submittedName>
</protein>
<dbReference type="PRINTS" id="PR00455">
    <property type="entry name" value="HTHTETR"/>
</dbReference>
<dbReference type="EMBL" id="FXTN01000006">
    <property type="protein sequence ID" value="SMO73634.1"/>
    <property type="molecule type" value="Genomic_DNA"/>
</dbReference>
<dbReference type="Pfam" id="PF00440">
    <property type="entry name" value="TetR_N"/>
    <property type="match status" value="1"/>
</dbReference>
<dbReference type="AlphaFoldDB" id="A0A521DPJ4"/>
<dbReference type="Proteomes" id="UP000320300">
    <property type="component" value="Unassembled WGS sequence"/>
</dbReference>
<organism evidence="4 5">
    <name type="scientific">Pedobacter westerhofensis</name>
    <dbReference type="NCBI Taxonomy" id="425512"/>
    <lineage>
        <taxon>Bacteria</taxon>
        <taxon>Pseudomonadati</taxon>
        <taxon>Bacteroidota</taxon>
        <taxon>Sphingobacteriia</taxon>
        <taxon>Sphingobacteriales</taxon>
        <taxon>Sphingobacteriaceae</taxon>
        <taxon>Pedobacter</taxon>
    </lineage>
</organism>
<sequence>MTWPGSCLLEKGEKFSMEKSDVRKKKRGPYAKYPREVTMKRLLDAVGDILKENGWAGLGVNKIEARAGVSKKMIYHYFTTYNNLVKTYIKSIDFWMPVFEQFQNSDAILEQGLQEFITTIFQNQFKIFSSDPIMQTIIHWQVSEVNPLLREISEEREVEGARIAAMTDPHFLNSGLKFRPILALMLFGIYGIVWHAKTNKSTVCGVDINNESDREDLIVAIGQIIDLFWKAAEIKTLNQKEVITDS</sequence>
<evidence type="ECO:0000313" key="5">
    <source>
        <dbReference type="Proteomes" id="UP000320300"/>
    </source>
</evidence>
<evidence type="ECO:0000259" key="3">
    <source>
        <dbReference type="PROSITE" id="PS50977"/>
    </source>
</evidence>
<accession>A0A521DPJ4</accession>
<evidence type="ECO:0000313" key="4">
    <source>
        <dbReference type="EMBL" id="SMO73634.1"/>
    </source>
</evidence>
<dbReference type="GO" id="GO:0003677">
    <property type="term" value="F:DNA binding"/>
    <property type="evidence" value="ECO:0007669"/>
    <property type="project" value="UniProtKB-UniRule"/>
</dbReference>
<name>A0A521DPJ4_9SPHI</name>
<feature type="domain" description="HTH tetR-type" evidence="3">
    <location>
        <begin position="36"/>
        <end position="96"/>
    </location>
</feature>
<evidence type="ECO:0000256" key="2">
    <source>
        <dbReference type="PROSITE-ProRule" id="PRU00335"/>
    </source>
</evidence>
<evidence type="ECO:0000256" key="1">
    <source>
        <dbReference type="ARBA" id="ARBA00023125"/>
    </source>
</evidence>
<dbReference type="SUPFAM" id="SSF46689">
    <property type="entry name" value="Homeodomain-like"/>
    <property type="match status" value="1"/>
</dbReference>
<keyword evidence="5" id="KW-1185">Reference proteome</keyword>
<feature type="DNA-binding region" description="H-T-H motif" evidence="2">
    <location>
        <begin position="59"/>
        <end position="78"/>
    </location>
</feature>
<proteinExistence type="predicted"/>
<reference evidence="4 5" key="1">
    <citation type="submission" date="2017-05" db="EMBL/GenBank/DDBJ databases">
        <authorList>
            <person name="Varghese N."/>
            <person name="Submissions S."/>
        </authorList>
    </citation>
    <scope>NUCLEOTIDE SEQUENCE [LARGE SCALE GENOMIC DNA]</scope>
    <source>
        <strain evidence="4 5">DSM 19036</strain>
    </source>
</reference>
<keyword evidence="1 2" id="KW-0238">DNA-binding</keyword>
<dbReference type="PROSITE" id="PS50977">
    <property type="entry name" value="HTH_TETR_2"/>
    <property type="match status" value="1"/>
</dbReference>
<dbReference type="Gene3D" id="1.10.357.10">
    <property type="entry name" value="Tetracycline Repressor, domain 2"/>
    <property type="match status" value="1"/>
</dbReference>
<dbReference type="InterPro" id="IPR009057">
    <property type="entry name" value="Homeodomain-like_sf"/>
</dbReference>